<evidence type="ECO:0000313" key="3">
    <source>
        <dbReference type="Proteomes" id="UP000194127"/>
    </source>
</evidence>
<proteinExistence type="predicted"/>
<name>A0A1X6MN05_9APHY</name>
<keyword evidence="1" id="KW-0472">Membrane</keyword>
<keyword evidence="1" id="KW-1133">Transmembrane helix</keyword>
<gene>
    <name evidence="2" type="ORF">POSPLADRAFT_1076324</name>
</gene>
<dbReference type="GeneID" id="36327856"/>
<accession>A0A1X6MN05</accession>
<evidence type="ECO:0000313" key="2">
    <source>
        <dbReference type="EMBL" id="OSX57473.1"/>
    </source>
</evidence>
<feature type="transmembrane region" description="Helical" evidence="1">
    <location>
        <begin position="12"/>
        <end position="37"/>
    </location>
</feature>
<dbReference type="RefSeq" id="XP_024334267.1">
    <property type="nucleotide sequence ID" value="XM_024482907.1"/>
</dbReference>
<organism evidence="2 3">
    <name type="scientific">Postia placenta MAD-698-R-SB12</name>
    <dbReference type="NCBI Taxonomy" id="670580"/>
    <lineage>
        <taxon>Eukaryota</taxon>
        <taxon>Fungi</taxon>
        <taxon>Dikarya</taxon>
        <taxon>Basidiomycota</taxon>
        <taxon>Agaricomycotina</taxon>
        <taxon>Agaricomycetes</taxon>
        <taxon>Polyporales</taxon>
        <taxon>Adustoporiaceae</taxon>
        <taxon>Rhodonia</taxon>
    </lineage>
</organism>
<keyword evidence="3" id="KW-1185">Reference proteome</keyword>
<dbReference type="Proteomes" id="UP000194127">
    <property type="component" value="Unassembled WGS sequence"/>
</dbReference>
<evidence type="ECO:0000256" key="1">
    <source>
        <dbReference type="SAM" id="Phobius"/>
    </source>
</evidence>
<dbReference type="EMBL" id="KZ110608">
    <property type="protein sequence ID" value="OSX57473.1"/>
    <property type="molecule type" value="Genomic_DNA"/>
</dbReference>
<dbReference type="OrthoDB" id="2791716at2759"/>
<keyword evidence="1" id="KW-0812">Transmembrane</keyword>
<reference evidence="2 3" key="1">
    <citation type="submission" date="2017-04" db="EMBL/GenBank/DDBJ databases">
        <title>Genome Sequence of the Model Brown-Rot Fungus Postia placenta SB12.</title>
        <authorList>
            <consortium name="DOE Joint Genome Institute"/>
            <person name="Gaskell J."/>
            <person name="Kersten P."/>
            <person name="Larrondo L.F."/>
            <person name="Canessa P."/>
            <person name="Martinez D."/>
            <person name="Hibbett D."/>
            <person name="Schmoll M."/>
            <person name="Kubicek C.P."/>
            <person name="Martinez A.T."/>
            <person name="Yadav J."/>
            <person name="Master E."/>
            <person name="Magnuson J.K."/>
            <person name="James T."/>
            <person name="Yaver D."/>
            <person name="Berka R."/>
            <person name="Labutti K."/>
            <person name="Lipzen A."/>
            <person name="Aerts A."/>
            <person name="Barry K."/>
            <person name="Henrissat B."/>
            <person name="Blanchette R."/>
            <person name="Grigoriev I."/>
            <person name="Cullen D."/>
        </authorList>
    </citation>
    <scope>NUCLEOTIDE SEQUENCE [LARGE SCALE GENOMIC DNA]</scope>
    <source>
        <strain evidence="2 3">MAD-698-R-SB12</strain>
    </source>
</reference>
<protein>
    <submittedName>
        <fullName evidence="2">Uncharacterized protein</fullName>
    </submittedName>
</protein>
<dbReference type="AlphaFoldDB" id="A0A1X6MN05"/>
<sequence length="84" mass="9018">MAAVTSAELTNIVGYPTIGIIFGTALFGMALAQMLYYMSNYPKDPLWLKGLVAAIWSADVLKEITCVMVSSKAALAKELQSDAE</sequence>